<keyword evidence="3 5" id="KW-0807">Transducer</keyword>
<dbReference type="SUPFAM" id="SSF58104">
    <property type="entry name" value="Methyl-accepting chemotaxis protein (MCP) signaling domain"/>
    <property type="match status" value="1"/>
</dbReference>
<evidence type="ECO:0000259" key="9">
    <source>
        <dbReference type="PROSITE" id="PS50885"/>
    </source>
</evidence>
<dbReference type="PANTHER" id="PTHR32089:SF112">
    <property type="entry name" value="LYSOZYME-LIKE PROTEIN-RELATED"/>
    <property type="match status" value="1"/>
</dbReference>
<accession>A0A7W4UHB9</accession>
<dbReference type="Pfam" id="PF00015">
    <property type="entry name" value="MCPsignal"/>
    <property type="match status" value="1"/>
</dbReference>
<dbReference type="CDD" id="cd06225">
    <property type="entry name" value="HAMP"/>
    <property type="match status" value="1"/>
</dbReference>
<evidence type="ECO:0000313" key="10">
    <source>
        <dbReference type="EMBL" id="MBB2924181.1"/>
    </source>
</evidence>
<feature type="region of interest" description="Disordered" evidence="6">
    <location>
        <begin position="1"/>
        <end position="32"/>
    </location>
</feature>
<sequence length="569" mass="59009">MSTTTRDPRALLRRGGDLLARRGPTAGRGPADVVPGSGPVPVVRSLVRDRSVRTKILTSILLLAAVAAASGAAAVVTMQGITARTSELAHLQETLVASRAEVQKDVTTARLIVAQLAAFEKDQLQDEWLARQKENDAALQSAIADLDAVGGGGETWENFKTAYAQWMKVRDVQLVPAALKNDTPYYSSLVQNLSQPLIDRLEATLEALDTDTTAYFTSVAAEAEAASQRAVTGLVLTLGTALVVVVTLGYRTAMSIRRAAREVQASLEAMASGDFTVPAPVRSRDELGRMAEALGVAQAAVRETLVGVVEIASTVAGAAHELAAANAQVAASSEETSAQAGVVAAAAEEVNRNVHVVAAGAEEMGASISEIAQNANQAAKVATDATGVAETTTRTVARLGVSSSEIGDVVKVITSIAAQTNLLALNATIEAARAGEAGKGFAVVAGEVKELARETALATEDITQRVEAIQVDTRQAVAAIEEITHIIASINDYQLTIASSVEEQTATTTEMSRGVQEAAAGSGEIAANVTGVASAAETSSRVLAQMSDSVVELARLSEELRGRTAAFTY</sequence>
<dbReference type="AlphaFoldDB" id="A0A7W4UHB9"/>
<keyword evidence="7" id="KW-0472">Membrane</keyword>
<dbReference type="SMART" id="SM00283">
    <property type="entry name" value="MA"/>
    <property type="match status" value="1"/>
</dbReference>
<feature type="domain" description="HAMP" evidence="9">
    <location>
        <begin position="254"/>
        <end position="306"/>
    </location>
</feature>
<keyword evidence="1 7" id="KW-0812">Transmembrane</keyword>
<dbReference type="Gene3D" id="1.10.287.950">
    <property type="entry name" value="Methyl-accepting chemotaxis protein"/>
    <property type="match status" value="1"/>
</dbReference>
<dbReference type="RefSeq" id="WP_183296958.1">
    <property type="nucleotide sequence ID" value="NZ_JACHVX010000004.1"/>
</dbReference>
<feature type="transmembrane region" description="Helical" evidence="7">
    <location>
        <begin position="56"/>
        <end position="76"/>
    </location>
</feature>
<reference evidence="10 11" key="2">
    <citation type="submission" date="2020-08" db="EMBL/GenBank/DDBJ databases">
        <authorList>
            <person name="Partida-Martinez L."/>
            <person name="Huntemann M."/>
            <person name="Clum A."/>
            <person name="Wang J."/>
            <person name="Palaniappan K."/>
            <person name="Ritter S."/>
            <person name="Chen I.-M."/>
            <person name="Stamatis D."/>
            <person name="Reddy T."/>
            <person name="O'Malley R."/>
            <person name="Daum C."/>
            <person name="Shapiro N."/>
            <person name="Ivanova N."/>
            <person name="Kyrpides N."/>
            <person name="Woyke T."/>
        </authorList>
    </citation>
    <scope>NUCLEOTIDE SEQUENCE [LARGE SCALE GENOMIC DNA]</scope>
    <source>
        <strain evidence="10 11">RAS26</strain>
    </source>
</reference>
<dbReference type="InterPro" id="IPR004089">
    <property type="entry name" value="MCPsignal_dom"/>
</dbReference>
<dbReference type="SMART" id="SM00304">
    <property type="entry name" value="HAMP"/>
    <property type="match status" value="1"/>
</dbReference>
<evidence type="ECO:0000256" key="7">
    <source>
        <dbReference type="SAM" id="Phobius"/>
    </source>
</evidence>
<name>A0A7W4UHB9_9CELL</name>
<evidence type="ECO:0000256" key="6">
    <source>
        <dbReference type="SAM" id="MobiDB-lite"/>
    </source>
</evidence>
<evidence type="ECO:0000256" key="2">
    <source>
        <dbReference type="ARBA" id="ARBA00022989"/>
    </source>
</evidence>
<reference evidence="10 11" key="1">
    <citation type="submission" date="2020-08" db="EMBL/GenBank/DDBJ databases">
        <title>The Agave Microbiome: Exploring the role of microbial communities in plant adaptations to desert environments.</title>
        <authorList>
            <person name="Partida-Martinez L.P."/>
        </authorList>
    </citation>
    <scope>NUCLEOTIDE SEQUENCE [LARGE SCALE GENOMIC DNA]</scope>
    <source>
        <strain evidence="10 11">RAS26</strain>
    </source>
</reference>
<evidence type="ECO:0000259" key="8">
    <source>
        <dbReference type="PROSITE" id="PS50111"/>
    </source>
</evidence>
<comment type="caution">
    <text evidence="10">The sequence shown here is derived from an EMBL/GenBank/DDBJ whole genome shotgun (WGS) entry which is preliminary data.</text>
</comment>
<dbReference type="GO" id="GO:0016020">
    <property type="term" value="C:membrane"/>
    <property type="evidence" value="ECO:0007669"/>
    <property type="project" value="InterPro"/>
</dbReference>
<keyword evidence="2 7" id="KW-1133">Transmembrane helix</keyword>
<feature type="domain" description="Methyl-accepting transducer" evidence="8">
    <location>
        <begin position="311"/>
        <end position="547"/>
    </location>
</feature>
<gene>
    <name evidence="10" type="ORF">FHR80_003109</name>
</gene>
<comment type="similarity">
    <text evidence="4">Belongs to the methyl-accepting chemotaxis (MCP) protein family.</text>
</comment>
<evidence type="ECO:0000256" key="3">
    <source>
        <dbReference type="ARBA" id="ARBA00023224"/>
    </source>
</evidence>
<evidence type="ECO:0000256" key="4">
    <source>
        <dbReference type="ARBA" id="ARBA00029447"/>
    </source>
</evidence>
<dbReference type="PROSITE" id="PS50111">
    <property type="entry name" value="CHEMOTAXIS_TRANSDUC_2"/>
    <property type="match status" value="1"/>
</dbReference>
<dbReference type="InterPro" id="IPR003660">
    <property type="entry name" value="HAMP_dom"/>
</dbReference>
<evidence type="ECO:0000256" key="5">
    <source>
        <dbReference type="PROSITE-ProRule" id="PRU00284"/>
    </source>
</evidence>
<organism evidence="10 11">
    <name type="scientific">Cellulomonas cellasea</name>
    <dbReference type="NCBI Taxonomy" id="43670"/>
    <lineage>
        <taxon>Bacteria</taxon>
        <taxon>Bacillati</taxon>
        <taxon>Actinomycetota</taxon>
        <taxon>Actinomycetes</taxon>
        <taxon>Micrococcales</taxon>
        <taxon>Cellulomonadaceae</taxon>
        <taxon>Cellulomonas</taxon>
    </lineage>
</organism>
<feature type="compositionally biased region" description="Basic and acidic residues" evidence="6">
    <location>
        <begin position="1"/>
        <end position="20"/>
    </location>
</feature>
<evidence type="ECO:0000313" key="11">
    <source>
        <dbReference type="Proteomes" id="UP000518206"/>
    </source>
</evidence>
<dbReference type="GO" id="GO:0007165">
    <property type="term" value="P:signal transduction"/>
    <property type="evidence" value="ECO:0007669"/>
    <property type="project" value="UniProtKB-KW"/>
</dbReference>
<dbReference type="PANTHER" id="PTHR32089">
    <property type="entry name" value="METHYL-ACCEPTING CHEMOTAXIS PROTEIN MCPB"/>
    <property type="match status" value="1"/>
</dbReference>
<dbReference type="Proteomes" id="UP000518206">
    <property type="component" value="Unassembled WGS sequence"/>
</dbReference>
<dbReference type="PROSITE" id="PS50885">
    <property type="entry name" value="HAMP"/>
    <property type="match status" value="1"/>
</dbReference>
<dbReference type="Pfam" id="PF00672">
    <property type="entry name" value="HAMP"/>
    <property type="match status" value="1"/>
</dbReference>
<evidence type="ECO:0000256" key="1">
    <source>
        <dbReference type="ARBA" id="ARBA00022692"/>
    </source>
</evidence>
<dbReference type="EMBL" id="JACHVX010000004">
    <property type="protein sequence ID" value="MBB2924181.1"/>
    <property type="molecule type" value="Genomic_DNA"/>
</dbReference>
<protein>
    <submittedName>
        <fullName evidence="10">Methyl-accepting chemotaxis protein</fullName>
    </submittedName>
</protein>
<proteinExistence type="inferred from homology"/>